<organism evidence="1">
    <name type="scientific">hydrothermal vent metagenome</name>
    <dbReference type="NCBI Taxonomy" id="652676"/>
    <lineage>
        <taxon>unclassified sequences</taxon>
        <taxon>metagenomes</taxon>
        <taxon>ecological metagenomes</taxon>
    </lineage>
</organism>
<gene>
    <name evidence="1" type="ORF">MNBD_GAMMA15-446</name>
</gene>
<dbReference type="EMBL" id="UOFN01000061">
    <property type="protein sequence ID" value="VAW76589.1"/>
    <property type="molecule type" value="Genomic_DNA"/>
</dbReference>
<sequence length="230" mass="23668">MKLKKIAKTIAIVLGGLTLSSVVDAKSVVDADMSRIVGNSGSGHNVLDQCGAGVENWNGATASIEIEQKKGRGEVEIEVKGAKPNTVYTVWLRVKGKDASGANFGGSALTGGGATPLAPGSALDAIIHYSPFAAAPGNLGTTNPTNGFTTDANGNAEFEIYLDFPVIRGAYPFNLATAPTPVGPGVPVAIVNPTEAGVNAPFLIRIVSHCQDGLAHGLSPANREAWFQYP</sequence>
<accession>A0A3B0YQI6</accession>
<protein>
    <submittedName>
        <fullName evidence="1">Uncharacterized protein</fullName>
    </submittedName>
</protein>
<dbReference type="AlphaFoldDB" id="A0A3B0YQI6"/>
<reference evidence="1" key="1">
    <citation type="submission" date="2018-06" db="EMBL/GenBank/DDBJ databases">
        <authorList>
            <person name="Zhirakovskaya E."/>
        </authorList>
    </citation>
    <scope>NUCLEOTIDE SEQUENCE</scope>
</reference>
<name>A0A3B0YQI6_9ZZZZ</name>
<evidence type="ECO:0000313" key="1">
    <source>
        <dbReference type="EMBL" id="VAW76589.1"/>
    </source>
</evidence>
<proteinExistence type="predicted"/>